<dbReference type="Gene3D" id="3.30.300.30">
    <property type="match status" value="1"/>
</dbReference>
<evidence type="ECO:0000256" key="2">
    <source>
        <dbReference type="ARBA" id="ARBA00022553"/>
    </source>
</evidence>
<organism evidence="5 6">
    <name type="scientific">Breoghania corrubedonensis</name>
    <dbReference type="NCBI Taxonomy" id="665038"/>
    <lineage>
        <taxon>Bacteria</taxon>
        <taxon>Pseudomonadati</taxon>
        <taxon>Pseudomonadota</taxon>
        <taxon>Alphaproteobacteria</taxon>
        <taxon>Hyphomicrobiales</taxon>
        <taxon>Stappiaceae</taxon>
        <taxon>Breoghania</taxon>
    </lineage>
</organism>
<dbReference type="InterPro" id="IPR010071">
    <property type="entry name" value="AA_adenyl_dom"/>
</dbReference>
<dbReference type="AlphaFoldDB" id="A0A2T5V8X1"/>
<proteinExistence type="predicted"/>
<dbReference type="InterPro" id="IPR025110">
    <property type="entry name" value="AMP-bd_C"/>
</dbReference>
<sequence>MTKPIPLEPLAVDRTSDLPGNQSVDIAPAANQITLYSAISRIGERDPDRPAVRWNGDVYTYAALLRRAQTIAHALAGEIARGTEGDLAGGRPVFPGVVGLCLERSFDLVAGLVACQILGCSYVPMDTEYPLQRLTHMLRTSRPDVLVTSRRTAAACGLDTAPGRVLYAEDIGEGESEGRTSNSALKRARGGHDATPVGGYQIYTSGSTGLPKAVNMKGRALANLIAWQLELSGGLPENAATGQFAPISFDVSFQEIFSTLCAGGLLVLFSPEQRRDPFLLIEEIERSDISRLFLPFVALKQLVQSAAAAGTFPSSLREIHTAGEQLVVSEPVRAFFRALPKCRLFNQYGPSETHVVACYALGEDPDSWQRLPPVGKAIHNVGLHVLKGDNTPVEPGEIGELCISGRALAAGYVRNDKATEEKFRFVCLDGQFLRIYRSGDLARVDEQGQVEFHGRADQQVKIDGYRVELGEIESVLSDHAAVEKAVVVHDRDEGAGGALAAFIIVKTGRKKPALSGDIASFLAAQLPGYMIPSAIRFVDEFPRTASGKIDRKALAQKGREGKPITSTPLKTTNQPGERIDLCDFLVQTWRDITGREDLDREDNVFDHGARSVMVPEFQRRLLEQRGRRVSAASVFEYPSCAKLALYLSGGQPSTFLGQGGSNVGLARKAASLLRRSR</sequence>
<dbReference type="InterPro" id="IPR000873">
    <property type="entry name" value="AMP-dep_synth/lig_dom"/>
</dbReference>
<name>A0A2T5V8X1_9HYPH</name>
<dbReference type="NCBIfam" id="TIGR01733">
    <property type="entry name" value="AA-adenyl-dom"/>
    <property type="match status" value="1"/>
</dbReference>
<dbReference type="SMART" id="SM00823">
    <property type="entry name" value="PKS_PP"/>
    <property type="match status" value="1"/>
</dbReference>
<feature type="domain" description="Carrier" evidence="4">
    <location>
        <begin position="576"/>
        <end position="651"/>
    </location>
</feature>
<dbReference type="GO" id="GO:0043041">
    <property type="term" value="P:amino acid activation for nonribosomal peptide biosynthetic process"/>
    <property type="evidence" value="ECO:0007669"/>
    <property type="project" value="TreeGrafter"/>
</dbReference>
<dbReference type="InterPro" id="IPR036736">
    <property type="entry name" value="ACP-like_sf"/>
</dbReference>
<keyword evidence="1" id="KW-0596">Phosphopantetheine</keyword>
<dbReference type="PANTHER" id="PTHR45527:SF1">
    <property type="entry name" value="FATTY ACID SYNTHASE"/>
    <property type="match status" value="1"/>
</dbReference>
<evidence type="ECO:0000259" key="4">
    <source>
        <dbReference type="PROSITE" id="PS50075"/>
    </source>
</evidence>
<dbReference type="PROSITE" id="PS50075">
    <property type="entry name" value="CARRIER"/>
    <property type="match status" value="1"/>
</dbReference>
<dbReference type="Pfam" id="PF00501">
    <property type="entry name" value="AMP-binding"/>
    <property type="match status" value="1"/>
</dbReference>
<evidence type="ECO:0000256" key="3">
    <source>
        <dbReference type="SAM" id="MobiDB-lite"/>
    </source>
</evidence>
<evidence type="ECO:0000256" key="1">
    <source>
        <dbReference type="ARBA" id="ARBA00022450"/>
    </source>
</evidence>
<reference evidence="5 6" key="1">
    <citation type="submission" date="2018-04" db="EMBL/GenBank/DDBJ databases">
        <title>Genomic Encyclopedia of Archaeal and Bacterial Type Strains, Phase II (KMG-II): from individual species to whole genera.</title>
        <authorList>
            <person name="Goeker M."/>
        </authorList>
    </citation>
    <scope>NUCLEOTIDE SEQUENCE [LARGE SCALE GENOMIC DNA]</scope>
    <source>
        <strain evidence="5 6">DSM 23382</strain>
    </source>
</reference>
<comment type="caution">
    <text evidence="5">The sequence shown here is derived from an EMBL/GenBank/DDBJ whole genome shotgun (WGS) entry which is preliminary data.</text>
</comment>
<dbReference type="SUPFAM" id="SSF47336">
    <property type="entry name" value="ACP-like"/>
    <property type="match status" value="1"/>
</dbReference>
<evidence type="ECO:0000313" key="6">
    <source>
        <dbReference type="Proteomes" id="UP000244081"/>
    </source>
</evidence>
<dbReference type="SUPFAM" id="SSF56801">
    <property type="entry name" value="Acetyl-CoA synthetase-like"/>
    <property type="match status" value="1"/>
</dbReference>
<dbReference type="EMBL" id="QAYG01000005">
    <property type="protein sequence ID" value="PTW60202.1"/>
    <property type="molecule type" value="Genomic_DNA"/>
</dbReference>
<dbReference type="Proteomes" id="UP000244081">
    <property type="component" value="Unassembled WGS sequence"/>
</dbReference>
<keyword evidence="6" id="KW-1185">Reference proteome</keyword>
<dbReference type="GO" id="GO:0031177">
    <property type="term" value="F:phosphopantetheine binding"/>
    <property type="evidence" value="ECO:0007669"/>
    <property type="project" value="InterPro"/>
</dbReference>
<dbReference type="InterPro" id="IPR045851">
    <property type="entry name" value="AMP-bd_C_sf"/>
</dbReference>
<dbReference type="InterPro" id="IPR009081">
    <property type="entry name" value="PP-bd_ACP"/>
</dbReference>
<dbReference type="RefSeq" id="WP_107990480.1">
    <property type="nucleotide sequence ID" value="NZ_QAYG01000005.1"/>
</dbReference>
<dbReference type="GO" id="GO:0044550">
    <property type="term" value="P:secondary metabolite biosynthetic process"/>
    <property type="evidence" value="ECO:0007669"/>
    <property type="project" value="TreeGrafter"/>
</dbReference>
<dbReference type="InterPro" id="IPR020806">
    <property type="entry name" value="PKS_PP-bd"/>
</dbReference>
<dbReference type="PANTHER" id="PTHR45527">
    <property type="entry name" value="NONRIBOSOMAL PEPTIDE SYNTHETASE"/>
    <property type="match status" value="1"/>
</dbReference>
<dbReference type="GO" id="GO:0005737">
    <property type="term" value="C:cytoplasm"/>
    <property type="evidence" value="ECO:0007669"/>
    <property type="project" value="TreeGrafter"/>
</dbReference>
<dbReference type="Pfam" id="PF13193">
    <property type="entry name" value="AMP-binding_C"/>
    <property type="match status" value="1"/>
</dbReference>
<dbReference type="OrthoDB" id="9803968at2"/>
<accession>A0A2T5V8X1</accession>
<dbReference type="Gene3D" id="1.10.1200.10">
    <property type="entry name" value="ACP-like"/>
    <property type="match status" value="1"/>
</dbReference>
<keyword evidence="2" id="KW-0597">Phosphoprotein</keyword>
<feature type="region of interest" description="Disordered" evidence="3">
    <location>
        <begin position="171"/>
        <end position="192"/>
    </location>
</feature>
<gene>
    <name evidence="5" type="ORF">C8N35_105206</name>
</gene>
<evidence type="ECO:0000313" key="5">
    <source>
        <dbReference type="EMBL" id="PTW60202.1"/>
    </source>
</evidence>
<dbReference type="InterPro" id="IPR042099">
    <property type="entry name" value="ANL_N_sf"/>
</dbReference>
<protein>
    <submittedName>
        <fullName evidence="5">Amino acid adenylation domain-containing protein</fullName>
    </submittedName>
</protein>
<dbReference type="Gene3D" id="3.40.50.12780">
    <property type="entry name" value="N-terminal domain of ligase-like"/>
    <property type="match status" value="1"/>
</dbReference>
<dbReference type="Pfam" id="PF00550">
    <property type="entry name" value="PP-binding"/>
    <property type="match status" value="1"/>
</dbReference>